<dbReference type="Proteomes" id="UP001652660">
    <property type="component" value="Chromosome 2c"/>
</dbReference>
<evidence type="ECO:0000259" key="1">
    <source>
        <dbReference type="Pfam" id="PF13456"/>
    </source>
</evidence>
<dbReference type="RefSeq" id="XP_071932862.1">
    <property type="nucleotide sequence ID" value="XM_072076761.1"/>
</dbReference>
<name>A0ABM4WM43_COFAR</name>
<dbReference type="InterPro" id="IPR012337">
    <property type="entry name" value="RNaseH-like_sf"/>
</dbReference>
<proteinExistence type="predicted"/>
<reference evidence="3" key="1">
    <citation type="submission" date="2025-08" db="UniProtKB">
        <authorList>
            <consortium name="RefSeq"/>
        </authorList>
    </citation>
    <scope>IDENTIFICATION</scope>
    <source>
        <tissue evidence="3">Leaves</tissue>
    </source>
</reference>
<dbReference type="SUPFAM" id="SSF53098">
    <property type="entry name" value="Ribonuclease H-like"/>
    <property type="match status" value="1"/>
</dbReference>
<dbReference type="InterPro" id="IPR052929">
    <property type="entry name" value="RNase_H-like_EbsB-rel"/>
</dbReference>
<organism evidence="2 3">
    <name type="scientific">Coffea arabica</name>
    <name type="common">Arabian coffee</name>
    <dbReference type="NCBI Taxonomy" id="13443"/>
    <lineage>
        <taxon>Eukaryota</taxon>
        <taxon>Viridiplantae</taxon>
        <taxon>Streptophyta</taxon>
        <taxon>Embryophyta</taxon>
        <taxon>Tracheophyta</taxon>
        <taxon>Spermatophyta</taxon>
        <taxon>Magnoliopsida</taxon>
        <taxon>eudicotyledons</taxon>
        <taxon>Gunneridae</taxon>
        <taxon>Pentapetalae</taxon>
        <taxon>asterids</taxon>
        <taxon>lamiids</taxon>
        <taxon>Gentianales</taxon>
        <taxon>Rubiaceae</taxon>
        <taxon>Ixoroideae</taxon>
        <taxon>Gardenieae complex</taxon>
        <taxon>Bertiereae - Coffeeae clade</taxon>
        <taxon>Coffeeae</taxon>
        <taxon>Coffea</taxon>
    </lineage>
</organism>
<protein>
    <recommendedName>
        <fullName evidence="1">RNase H type-1 domain-containing protein</fullName>
    </recommendedName>
</protein>
<dbReference type="InterPro" id="IPR044730">
    <property type="entry name" value="RNase_H-like_dom_plant"/>
</dbReference>
<accession>A0ABM4WM43</accession>
<dbReference type="PANTHER" id="PTHR47074:SF11">
    <property type="entry name" value="REVERSE TRANSCRIPTASE-LIKE PROTEIN"/>
    <property type="match status" value="1"/>
</dbReference>
<sequence>MAPKHSSKSQGVHMEGMLRNERIFEGKVRDALRVGEYAIDFLQEYWNLHCKAELPETDSLTKWVAPEEGILKINVDGAFSNTGAGIGVVVRDHQGQVEALMAERVSEALNAEHVECLAFLKALQFAKDFDISHLILEGDALGIIQRINSTSLELSVLGNLIRGIRDVLKDFCSHVRRKNNVSTHLLSHLSLSLEGSHIWFVNFPKEIMYAANADVL</sequence>
<feature type="domain" description="RNase H type-1" evidence="1">
    <location>
        <begin position="74"/>
        <end position="188"/>
    </location>
</feature>
<dbReference type="InterPro" id="IPR002156">
    <property type="entry name" value="RNaseH_domain"/>
</dbReference>
<keyword evidence="2" id="KW-1185">Reference proteome</keyword>
<evidence type="ECO:0000313" key="2">
    <source>
        <dbReference type="Proteomes" id="UP001652660"/>
    </source>
</evidence>
<gene>
    <name evidence="3" type="primary">LOC140035503</name>
</gene>
<dbReference type="CDD" id="cd06222">
    <property type="entry name" value="RNase_H_like"/>
    <property type="match status" value="1"/>
</dbReference>
<dbReference type="InterPro" id="IPR036397">
    <property type="entry name" value="RNaseH_sf"/>
</dbReference>
<dbReference type="Gene3D" id="3.30.420.10">
    <property type="entry name" value="Ribonuclease H-like superfamily/Ribonuclease H"/>
    <property type="match status" value="1"/>
</dbReference>
<evidence type="ECO:0000313" key="3">
    <source>
        <dbReference type="RefSeq" id="XP_071932862.1"/>
    </source>
</evidence>
<dbReference type="GeneID" id="140035503"/>
<dbReference type="Pfam" id="PF13456">
    <property type="entry name" value="RVT_3"/>
    <property type="match status" value="1"/>
</dbReference>
<dbReference type="PANTHER" id="PTHR47074">
    <property type="entry name" value="BNAC02G40300D PROTEIN"/>
    <property type="match status" value="1"/>
</dbReference>